<name>A0ABR7N5A4_9FIRM</name>
<keyword evidence="3" id="KW-1185">Reference proteome</keyword>
<dbReference type="EMBL" id="JACRSZ010000001">
    <property type="protein sequence ID" value="MBC8571582.1"/>
    <property type="molecule type" value="Genomic_DNA"/>
</dbReference>
<organism evidence="2 3">
    <name type="scientific">Jingyaoa shaoxingensis</name>
    <dbReference type="NCBI Taxonomy" id="2763671"/>
    <lineage>
        <taxon>Bacteria</taxon>
        <taxon>Bacillati</taxon>
        <taxon>Bacillota</taxon>
        <taxon>Clostridia</taxon>
        <taxon>Lachnospirales</taxon>
        <taxon>Lachnospiraceae</taxon>
        <taxon>Jingyaoa</taxon>
    </lineage>
</organism>
<feature type="transmembrane region" description="Helical" evidence="1">
    <location>
        <begin position="52"/>
        <end position="82"/>
    </location>
</feature>
<feature type="transmembrane region" description="Helical" evidence="1">
    <location>
        <begin position="193"/>
        <end position="210"/>
    </location>
</feature>
<comment type="caution">
    <text evidence="2">The sequence shown here is derived from an EMBL/GenBank/DDBJ whole genome shotgun (WGS) entry which is preliminary data.</text>
</comment>
<feature type="transmembrane region" description="Helical" evidence="1">
    <location>
        <begin position="88"/>
        <end position="116"/>
    </location>
</feature>
<dbReference type="Proteomes" id="UP000657421">
    <property type="component" value="Unassembled WGS sequence"/>
</dbReference>
<evidence type="ECO:0000313" key="3">
    <source>
        <dbReference type="Proteomes" id="UP000657421"/>
    </source>
</evidence>
<protein>
    <recommendedName>
        <fullName evidence="4">ABC transporter permease</fullName>
    </recommendedName>
</protein>
<evidence type="ECO:0000313" key="2">
    <source>
        <dbReference type="EMBL" id="MBC8571582.1"/>
    </source>
</evidence>
<keyword evidence="1" id="KW-1133">Transmembrane helix</keyword>
<evidence type="ECO:0008006" key="4">
    <source>
        <dbReference type="Google" id="ProtNLM"/>
    </source>
</evidence>
<evidence type="ECO:0000256" key="1">
    <source>
        <dbReference type="SAM" id="Phobius"/>
    </source>
</evidence>
<proteinExistence type="predicted"/>
<keyword evidence="1" id="KW-0812">Transmembrane</keyword>
<reference evidence="2 3" key="1">
    <citation type="submission" date="2020-08" db="EMBL/GenBank/DDBJ databases">
        <title>Genome public.</title>
        <authorList>
            <person name="Liu C."/>
            <person name="Sun Q."/>
        </authorList>
    </citation>
    <scope>NUCLEOTIDE SEQUENCE [LARGE SCALE GENOMIC DNA]</scope>
    <source>
        <strain evidence="2 3">NSJ-46</strain>
    </source>
</reference>
<accession>A0ABR7N5A4</accession>
<gene>
    <name evidence="2" type="ORF">H8716_00560</name>
</gene>
<feature type="transmembrane region" description="Helical" evidence="1">
    <location>
        <begin position="217"/>
        <end position="241"/>
    </location>
</feature>
<sequence>MWLLLKVRDRISRFYGEHDTVIRILSKFCMALCAFAMINASLGQISFLCKPVVVGALALVCAFLPSNSTVMIGAGMILVHFYGISLEAAIAGGGMLIVGMLLYFSIAPHSAVPLILTAITMRMGIPSAAAVLFGLVGGPLSAVGVIFGVFTWYLVETTNRMGGTLESQAVDAAEAMVQKMTELMNSVISNREMAVMAAALTILLWIVWLMHRMAVKYAWMVAAGTGLLIYVGIRCISGVVLQIPVPALTVILDVALAAVTAMTAQAFLFSLDYRRTENVRFEDDDYFYYVKAVPKRKVYRRKRSRRSERR</sequence>
<feature type="transmembrane region" description="Helical" evidence="1">
    <location>
        <begin position="128"/>
        <end position="155"/>
    </location>
</feature>
<feature type="transmembrane region" description="Helical" evidence="1">
    <location>
        <begin position="247"/>
        <end position="271"/>
    </location>
</feature>
<feature type="transmembrane region" description="Helical" evidence="1">
    <location>
        <begin position="20"/>
        <end position="40"/>
    </location>
</feature>
<dbReference type="RefSeq" id="WP_249306450.1">
    <property type="nucleotide sequence ID" value="NZ_JACRSZ010000001.1"/>
</dbReference>
<keyword evidence="1" id="KW-0472">Membrane</keyword>